<protein>
    <submittedName>
        <fullName evidence="1">Uncharacterized protein</fullName>
    </submittedName>
</protein>
<name>A0AA38L2G3_TAXCH</name>
<feature type="non-terminal residue" evidence="1">
    <location>
        <position position="70"/>
    </location>
</feature>
<feature type="non-terminal residue" evidence="1">
    <location>
        <position position="1"/>
    </location>
</feature>
<evidence type="ECO:0000313" key="1">
    <source>
        <dbReference type="EMBL" id="KAH9312738.1"/>
    </source>
</evidence>
<gene>
    <name evidence="1" type="ORF">KI387_027773</name>
</gene>
<evidence type="ECO:0000313" key="2">
    <source>
        <dbReference type="Proteomes" id="UP000824469"/>
    </source>
</evidence>
<dbReference type="EMBL" id="JAHRHJ020000006">
    <property type="protein sequence ID" value="KAH9312738.1"/>
    <property type="molecule type" value="Genomic_DNA"/>
</dbReference>
<keyword evidence="2" id="KW-1185">Reference proteome</keyword>
<accession>A0AA38L2G3</accession>
<reference evidence="1 2" key="1">
    <citation type="journal article" date="2021" name="Nat. Plants">
        <title>The Taxus genome provides insights into paclitaxel biosynthesis.</title>
        <authorList>
            <person name="Xiong X."/>
            <person name="Gou J."/>
            <person name="Liao Q."/>
            <person name="Li Y."/>
            <person name="Zhou Q."/>
            <person name="Bi G."/>
            <person name="Li C."/>
            <person name="Du R."/>
            <person name="Wang X."/>
            <person name="Sun T."/>
            <person name="Guo L."/>
            <person name="Liang H."/>
            <person name="Lu P."/>
            <person name="Wu Y."/>
            <person name="Zhang Z."/>
            <person name="Ro D.K."/>
            <person name="Shang Y."/>
            <person name="Huang S."/>
            <person name="Yan J."/>
        </authorList>
    </citation>
    <scope>NUCLEOTIDE SEQUENCE [LARGE SCALE GENOMIC DNA]</scope>
    <source>
        <strain evidence="1">Ta-2019</strain>
    </source>
</reference>
<proteinExistence type="predicted"/>
<sequence>FGVEDWLKAPLFSLCRLRSAWKTNLRSSGGFHASFNCCPSLICSYMESFFTQPPNIARNPPKPDIPLNVE</sequence>
<dbReference type="Proteomes" id="UP000824469">
    <property type="component" value="Unassembled WGS sequence"/>
</dbReference>
<dbReference type="AlphaFoldDB" id="A0AA38L2G3"/>
<organism evidence="1 2">
    <name type="scientific">Taxus chinensis</name>
    <name type="common">Chinese yew</name>
    <name type="synonym">Taxus wallichiana var. chinensis</name>
    <dbReference type="NCBI Taxonomy" id="29808"/>
    <lineage>
        <taxon>Eukaryota</taxon>
        <taxon>Viridiplantae</taxon>
        <taxon>Streptophyta</taxon>
        <taxon>Embryophyta</taxon>
        <taxon>Tracheophyta</taxon>
        <taxon>Spermatophyta</taxon>
        <taxon>Pinopsida</taxon>
        <taxon>Pinidae</taxon>
        <taxon>Conifers II</taxon>
        <taxon>Cupressales</taxon>
        <taxon>Taxaceae</taxon>
        <taxon>Taxus</taxon>
    </lineage>
</organism>
<comment type="caution">
    <text evidence="1">The sequence shown here is derived from an EMBL/GenBank/DDBJ whole genome shotgun (WGS) entry which is preliminary data.</text>
</comment>